<reference evidence="9" key="1">
    <citation type="submission" date="2016-10" db="EMBL/GenBank/DDBJ databases">
        <authorList>
            <person name="Varghese N."/>
            <person name="Submissions S."/>
        </authorList>
    </citation>
    <scope>NUCLEOTIDE SEQUENCE [LARGE SCALE GENOMIC DNA]</scope>
    <source>
        <strain evidence="9">DSM 21580</strain>
    </source>
</reference>
<protein>
    <recommendedName>
        <fullName evidence="4 6">dTDP-4-dehydrorhamnose reductase</fullName>
        <ecNumber evidence="3 6">1.1.1.133</ecNumber>
    </recommendedName>
</protein>
<evidence type="ECO:0000256" key="6">
    <source>
        <dbReference type="RuleBase" id="RU364082"/>
    </source>
</evidence>
<dbReference type="OrthoDB" id="9803892at2"/>
<sequence>MKKILVTGGSGQLGQCLKKISKDFSQFEFAFTDSNTLDITNATQVQDYFSDFKPDFCVNAAAYTAVDLAEKESELAFRINAEGVSNLAKACSEIGAVLVQISTDYVFDGETNLPYDEEDFTNPQGVYGKSKREGEILALEENPKTVVIRTSWLYSEFSKNFVKTMLTLFAQKEILGIVNDQFGQPTNANDLAQAIMKIILSENIEPGILHFSNYPETTWFHFAQKIAEYSKSKIKLNPITTSEFPTPAKRPARSTMCLDKIEKDYDIELKHWENSLEECINNYLS</sequence>
<evidence type="ECO:0000313" key="8">
    <source>
        <dbReference type="EMBL" id="SEG24603.1"/>
    </source>
</evidence>
<dbReference type="InterPro" id="IPR036291">
    <property type="entry name" value="NAD(P)-bd_dom_sf"/>
</dbReference>
<dbReference type="EC" id="1.1.1.133" evidence="3 6"/>
<organism evidence="8 9">
    <name type="scientific">Halpernia humi</name>
    <dbReference type="NCBI Taxonomy" id="493375"/>
    <lineage>
        <taxon>Bacteria</taxon>
        <taxon>Pseudomonadati</taxon>
        <taxon>Bacteroidota</taxon>
        <taxon>Flavobacteriia</taxon>
        <taxon>Flavobacteriales</taxon>
        <taxon>Weeksellaceae</taxon>
        <taxon>Chryseobacterium group</taxon>
        <taxon>Halpernia</taxon>
    </lineage>
</organism>
<evidence type="ECO:0000256" key="2">
    <source>
        <dbReference type="ARBA" id="ARBA00010944"/>
    </source>
</evidence>
<evidence type="ECO:0000256" key="5">
    <source>
        <dbReference type="ARBA" id="ARBA00048200"/>
    </source>
</evidence>
<dbReference type="GO" id="GO:0008831">
    <property type="term" value="F:dTDP-4-dehydrorhamnose reductase activity"/>
    <property type="evidence" value="ECO:0007669"/>
    <property type="project" value="UniProtKB-EC"/>
</dbReference>
<evidence type="ECO:0000259" key="7">
    <source>
        <dbReference type="Pfam" id="PF04321"/>
    </source>
</evidence>
<comment type="catalytic activity">
    <reaction evidence="5">
        <text>dTDP-beta-L-rhamnose + NADP(+) = dTDP-4-dehydro-beta-L-rhamnose + NADPH + H(+)</text>
        <dbReference type="Rhea" id="RHEA:21796"/>
        <dbReference type="ChEBI" id="CHEBI:15378"/>
        <dbReference type="ChEBI" id="CHEBI:57510"/>
        <dbReference type="ChEBI" id="CHEBI:57783"/>
        <dbReference type="ChEBI" id="CHEBI:58349"/>
        <dbReference type="ChEBI" id="CHEBI:62830"/>
        <dbReference type="EC" id="1.1.1.133"/>
    </reaction>
</comment>
<comment type="pathway">
    <text evidence="1 6">Carbohydrate biosynthesis; dTDP-L-rhamnose biosynthesis.</text>
</comment>
<accession>A0A1H5YKE3</accession>
<keyword evidence="9" id="KW-1185">Reference proteome</keyword>
<evidence type="ECO:0000256" key="1">
    <source>
        <dbReference type="ARBA" id="ARBA00004781"/>
    </source>
</evidence>
<dbReference type="InterPro" id="IPR029903">
    <property type="entry name" value="RmlD-like-bd"/>
</dbReference>
<dbReference type="InterPro" id="IPR005913">
    <property type="entry name" value="dTDP_dehydrorham_reduct"/>
</dbReference>
<dbReference type="SUPFAM" id="SSF51735">
    <property type="entry name" value="NAD(P)-binding Rossmann-fold domains"/>
    <property type="match status" value="1"/>
</dbReference>
<dbReference type="CDD" id="cd05254">
    <property type="entry name" value="dTDP_HR_like_SDR_e"/>
    <property type="match status" value="1"/>
</dbReference>
<proteinExistence type="inferred from homology"/>
<evidence type="ECO:0000313" key="9">
    <source>
        <dbReference type="Proteomes" id="UP000236738"/>
    </source>
</evidence>
<dbReference type="GO" id="GO:0019305">
    <property type="term" value="P:dTDP-rhamnose biosynthetic process"/>
    <property type="evidence" value="ECO:0007669"/>
    <property type="project" value="UniProtKB-UniPathway"/>
</dbReference>
<dbReference type="PANTHER" id="PTHR10491:SF4">
    <property type="entry name" value="METHIONINE ADENOSYLTRANSFERASE 2 SUBUNIT BETA"/>
    <property type="match status" value="1"/>
</dbReference>
<dbReference type="NCBIfam" id="TIGR01214">
    <property type="entry name" value="rmlD"/>
    <property type="match status" value="1"/>
</dbReference>
<dbReference type="Pfam" id="PF04321">
    <property type="entry name" value="RmlD_sub_bind"/>
    <property type="match status" value="1"/>
</dbReference>
<evidence type="ECO:0000256" key="3">
    <source>
        <dbReference type="ARBA" id="ARBA00012929"/>
    </source>
</evidence>
<dbReference type="UniPathway" id="UPA00124"/>
<evidence type="ECO:0000256" key="4">
    <source>
        <dbReference type="ARBA" id="ARBA00017099"/>
    </source>
</evidence>
<keyword evidence="6" id="KW-0521">NADP</keyword>
<gene>
    <name evidence="8" type="ORF">SAMN05421847_1768</name>
</gene>
<dbReference type="Proteomes" id="UP000236738">
    <property type="component" value="Unassembled WGS sequence"/>
</dbReference>
<name>A0A1H5YKE3_9FLAO</name>
<dbReference type="Gene3D" id="3.90.25.10">
    <property type="entry name" value="UDP-galactose 4-epimerase, domain 1"/>
    <property type="match status" value="1"/>
</dbReference>
<comment type="function">
    <text evidence="6">Catalyzes the reduction of dTDP-6-deoxy-L-lyxo-4-hexulose to yield dTDP-L-rhamnose.</text>
</comment>
<dbReference type="RefSeq" id="WP_103913737.1">
    <property type="nucleotide sequence ID" value="NZ_FNUS01000004.1"/>
</dbReference>
<dbReference type="EMBL" id="FNUS01000004">
    <property type="protein sequence ID" value="SEG24603.1"/>
    <property type="molecule type" value="Genomic_DNA"/>
</dbReference>
<feature type="domain" description="RmlD-like substrate binding" evidence="7">
    <location>
        <begin position="3"/>
        <end position="283"/>
    </location>
</feature>
<dbReference type="Gene3D" id="3.40.50.720">
    <property type="entry name" value="NAD(P)-binding Rossmann-like Domain"/>
    <property type="match status" value="1"/>
</dbReference>
<dbReference type="PANTHER" id="PTHR10491">
    <property type="entry name" value="DTDP-4-DEHYDRORHAMNOSE REDUCTASE"/>
    <property type="match status" value="1"/>
</dbReference>
<keyword evidence="6" id="KW-0560">Oxidoreductase</keyword>
<comment type="similarity">
    <text evidence="2 6">Belongs to the dTDP-4-dehydrorhamnose reductase family.</text>
</comment>
<dbReference type="GO" id="GO:0005829">
    <property type="term" value="C:cytosol"/>
    <property type="evidence" value="ECO:0007669"/>
    <property type="project" value="TreeGrafter"/>
</dbReference>
<dbReference type="AlphaFoldDB" id="A0A1H5YKE3"/>